<dbReference type="Pfam" id="PF02129">
    <property type="entry name" value="Peptidase_S15"/>
    <property type="match status" value="1"/>
</dbReference>
<protein>
    <submittedName>
        <fullName evidence="3">Dienelactone hydrolase family protein</fullName>
    </submittedName>
</protein>
<dbReference type="InterPro" id="IPR050261">
    <property type="entry name" value="FrsA_esterase"/>
</dbReference>
<feature type="domain" description="Xaa-Pro dipeptidyl-peptidase-like" evidence="2">
    <location>
        <begin position="48"/>
        <end position="175"/>
    </location>
</feature>
<dbReference type="Proteomes" id="UP000739565">
    <property type="component" value="Unassembled WGS sequence"/>
</dbReference>
<keyword evidence="1 3" id="KW-0378">Hydrolase</keyword>
<dbReference type="PANTHER" id="PTHR22946">
    <property type="entry name" value="DIENELACTONE HYDROLASE DOMAIN-CONTAINING PROTEIN-RELATED"/>
    <property type="match status" value="1"/>
</dbReference>
<dbReference type="InterPro" id="IPR029058">
    <property type="entry name" value="AB_hydrolase_fold"/>
</dbReference>
<proteinExistence type="predicted"/>
<dbReference type="InterPro" id="IPR000383">
    <property type="entry name" value="Xaa-Pro-like_dom"/>
</dbReference>
<organism evidence="3 4">
    <name type="scientific">Zwartia hollandica</name>
    <dbReference type="NCBI Taxonomy" id="324606"/>
    <lineage>
        <taxon>Bacteria</taxon>
        <taxon>Pseudomonadati</taxon>
        <taxon>Pseudomonadota</taxon>
        <taxon>Betaproteobacteria</taxon>
        <taxon>Burkholderiales</taxon>
        <taxon>Alcaligenaceae</taxon>
        <taxon>Zwartia</taxon>
    </lineage>
</organism>
<evidence type="ECO:0000259" key="2">
    <source>
        <dbReference type="Pfam" id="PF02129"/>
    </source>
</evidence>
<dbReference type="GO" id="GO:0052689">
    <property type="term" value="F:carboxylic ester hydrolase activity"/>
    <property type="evidence" value="ECO:0007669"/>
    <property type="project" value="UniProtKB-ARBA"/>
</dbReference>
<dbReference type="EMBL" id="JAHXRI010000010">
    <property type="protein sequence ID" value="MBZ1351181.1"/>
    <property type="molecule type" value="Genomic_DNA"/>
</dbReference>
<dbReference type="PANTHER" id="PTHR22946:SF9">
    <property type="entry name" value="POLYKETIDE TRANSFERASE AF380"/>
    <property type="match status" value="1"/>
</dbReference>
<dbReference type="Gene3D" id="3.40.50.1820">
    <property type="entry name" value="alpha/beta hydrolase"/>
    <property type="match status" value="1"/>
</dbReference>
<comment type="caution">
    <text evidence="3">The sequence shown here is derived from an EMBL/GenBank/DDBJ whole genome shotgun (WGS) entry which is preliminary data.</text>
</comment>
<sequence>MIKLFTQTFCALGLAIVLFAPATLVWAQQISLPSEVIFIPKKILLGTLKLETTVYKPKGNGPFPLIVINHGKQAGPPGLQARYTPGWAARFFLERGYVVFVPMRSGFSKSTGSYVGGECNVESNGLEQAEDVAATVAYAHTLDYVDRTQTLVLGQSHGGWTTLAYGASKPDPSVKGLVNFAGGLRQTNCLGWAPNLAKGAASYGAATTIPSLWLYGDNDSYFSKEIYSDMFERYSKANPKAQLVAFGVFGEDAHSLFGHRDGRAIWEPYLEKFMTQLGLPIAVIYPQYKPGGPGPK</sequence>
<gene>
    <name evidence="3" type="ORF">KZZ10_11035</name>
</gene>
<evidence type="ECO:0000313" key="3">
    <source>
        <dbReference type="EMBL" id="MBZ1351181.1"/>
    </source>
</evidence>
<dbReference type="AlphaFoldDB" id="A0A953NDE0"/>
<dbReference type="RefSeq" id="WP_259661597.1">
    <property type="nucleotide sequence ID" value="NZ_JAHXRI010000010.1"/>
</dbReference>
<name>A0A953NDE0_9BURK</name>
<keyword evidence="4" id="KW-1185">Reference proteome</keyword>
<accession>A0A953NDE0</accession>
<dbReference type="SUPFAM" id="SSF53474">
    <property type="entry name" value="alpha/beta-Hydrolases"/>
    <property type="match status" value="1"/>
</dbReference>
<evidence type="ECO:0000256" key="1">
    <source>
        <dbReference type="ARBA" id="ARBA00022801"/>
    </source>
</evidence>
<reference evidence="3" key="1">
    <citation type="submission" date="2021-07" db="EMBL/GenBank/DDBJ databases">
        <title>New genus and species of the family Alcaligenaceae.</title>
        <authorList>
            <person name="Hahn M.W."/>
        </authorList>
    </citation>
    <scope>NUCLEOTIDE SEQUENCE</scope>
    <source>
        <strain evidence="3">LF4-65</strain>
    </source>
</reference>
<evidence type="ECO:0000313" key="4">
    <source>
        <dbReference type="Proteomes" id="UP000739565"/>
    </source>
</evidence>